<proteinExistence type="inferred from homology"/>
<keyword evidence="7" id="KW-1185">Reference proteome</keyword>
<protein>
    <recommendedName>
        <fullName evidence="8">Serine protease</fullName>
    </recommendedName>
</protein>
<accession>A0A401FVK7</accession>
<evidence type="ECO:0008006" key="8">
    <source>
        <dbReference type="Google" id="ProtNLM"/>
    </source>
</evidence>
<gene>
    <name evidence="6" type="ORF">DENIS_1972</name>
</gene>
<evidence type="ECO:0000256" key="1">
    <source>
        <dbReference type="ARBA" id="ARBA00007664"/>
    </source>
</evidence>
<evidence type="ECO:0000256" key="3">
    <source>
        <dbReference type="ARBA" id="ARBA00022801"/>
    </source>
</evidence>
<dbReference type="Gene3D" id="2.40.10.10">
    <property type="entry name" value="Trypsin-like serine proteases"/>
    <property type="match status" value="1"/>
</dbReference>
<dbReference type="RefSeq" id="WP_124328350.1">
    <property type="nucleotide sequence ID" value="NZ_BEXT01000001.1"/>
</dbReference>
<sequence length="327" mass="35486">MFKQDLTGEYLEISNIQKDEQDSVLAKDNVVGVGIGHKTTDEKETGDVCMTVLVAQKLDASLLKIDDMIPPTIGKFKTDVIETGEIFAGTHHDTEDVALTEEENVGAQILAKRLRPVKGGYSVGHYKITAGTMATAVYDAKPYPGIPSKYYMLSNNHVLANSNNARIGDPILQPGPYDGGKRRKDRIARLSRFVPIRFNGPCNYVDAAIAEGQFHDLNREIYWIGYVKGVGAVKVGTIVQKTGRTTNYTTGKVVALNGTVNVNYGSGQVAKMCRQIITTNMSAGGDSGSLLCDLNENAVGLLFAGSSTVTIHNDIRYVQSLLNIRIV</sequence>
<reference evidence="7" key="2">
    <citation type="submission" date="2019-01" db="EMBL/GenBank/DDBJ databases">
        <title>Genome sequence of Desulfonema ishimotonii strain Tokyo 01.</title>
        <authorList>
            <person name="Fukui M."/>
        </authorList>
    </citation>
    <scope>NUCLEOTIDE SEQUENCE [LARGE SCALE GENOMIC DNA]</scope>
    <source>
        <strain evidence="7">Tokyo 01</strain>
    </source>
</reference>
<dbReference type="InterPro" id="IPR001316">
    <property type="entry name" value="Pept_S1A_streptogrisin"/>
</dbReference>
<evidence type="ECO:0000256" key="4">
    <source>
        <dbReference type="ARBA" id="ARBA00022825"/>
    </source>
</evidence>
<evidence type="ECO:0000256" key="2">
    <source>
        <dbReference type="ARBA" id="ARBA00022670"/>
    </source>
</evidence>
<keyword evidence="3" id="KW-0378">Hydrolase</keyword>
<keyword evidence="4" id="KW-0720">Serine protease</keyword>
<reference evidence="7" key="1">
    <citation type="submission" date="2017-11" db="EMBL/GenBank/DDBJ databases">
        <authorList>
            <person name="Watanabe M."/>
            <person name="Kojima H."/>
        </authorList>
    </citation>
    <scope>NUCLEOTIDE SEQUENCE [LARGE SCALE GENOMIC DNA]</scope>
    <source>
        <strain evidence="7">Tokyo 01</strain>
    </source>
</reference>
<keyword evidence="5" id="KW-1015">Disulfide bond</keyword>
<dbReference type="Proteomes" id="UP000288096">
    <property type="component" value="Unassembled WGS sequence"/>
</dbReference>
<evidence type="ECO:0000313" key="6">
    <source>
        <dbReference type="EMBL" id="GBC61012.1"/>
    </source>
</evidence>
<comment type="caution">
    <text evidence="6">The sequence shown here is derived from an EMBL/GenBank/DDBJ whole genome shotgun (WGS) entry which is preliminary data.</text>
</comment>
<organism evidence="6 7">
    <name type="scientific">Desulfonema ishimotonii</name>
    <dbReference type="NCBI Taxonomy" id="45657"/>
    <lineage>
        <taxon>Bacteria</taxon>
        <taxon>Pseudomonadati</taxon>
        <taxon>Thermodesulfobacteriota</taxon>
        <taxon>Desulfobacteria</taxon>
        <taxon>Desulfobacterales</taxon>
        <taxon>Desulfococcaceae</taxon>
        <taxon>Desulfonema</taxon>
    </lineage>
</organism>
<dbReference type="EMBL" id="BEXT01000001">
    <property type="protein sequence ID" value="GBC61012.1"/>
    <property type="molecule type" value="Genomic_DNA"/>
</dbReference>
<dbReference type="PRINTS" id="PR00861">
    <property type="entry name" value="ALYTICPTASE"/>
</dbReference>
<dbReference type="GO" id="GO:0006508">
    <property type="term" value="P:proteolysis"/>
    <property type="evidence" value="ECO:0007669"/>
    <property type="project" value="UniProtKB-KW"/>
</dbReference>
<comment type="similarity">
    <text evidence="1">Belongs to the peptidase S1 family.</text>
</comment>
<name>A0A401FVK7_9BACT</name>
<dbReference type="InterPro" id="IPR009003">
    <property type="entry name" value="Peptidase_S1_PA"/>
</dbReference>
<dbReference type="OrthoDB" id="9787411at2"/>
<dbReference type="GO" id="GO:0004252">
    <property type="term" value="F:serine-type endopeptidase activity"/>
    <property type="evidence" value="ECO:0007669"/>
    <property type="project" value="InterPro"/>
</dbReference>
<dbReference type="InterPro" id="IPR043504">
    <property type="entry name" value="Peptidase_S1_PA_chymotrypsin"/>
</dbReference>
<dbReference type="AlphaFoldDB" id="A0A401FVK7"/>
<dbReference type="SUPFAM" id="SSF50494">
    <property type="entry name" value="Trypsin-like serine proteases"/>
    <property type="match status" value="1"/>
</dbReference>
<evidence type="ECO:0000256" key="5">
    <source>
        <dbReference type="ARBA" id="ARBA00023157"/>
    </source>
</evidence>
<keyword evidence="2" id="KW-0645">Protease</keyword>
<evidence type="ECO:0000313" key="7">
    <source>
        <dbReference type="Proteomes" id="UP000288096"/>
    </source>
</evidence>